<feature type="non-terminal residue" evidence="2">
    <location>
        <position position="39"/>
    </location>
</feature>
<reference evidence="2" key="1">
    <citation type="journal article" date="2002" name="BMC Plant Biol.">
        <title>Conservation and diversity of gene families explored using the CODEHOP strategy in higher plants.</title>
        <authorList>
            <person name="Morant M."/>
            <person name="Hehn A."/>
            <person name="Werck-Reichhart D."/>
        </authorList>
    </citation>
    <scope>NUCLEOTIDE SEQUENCE</scope>
</reference>
<feature type="region of interest" description="Disordered" evidence="1">
    <location>
        <begin position="1"/>
        <end position="39"/>
    </location>
</feature>
<dbReference type="GO" id="GO:0016740">
    <property type="term" value="F:transferase activity"/>
    <property type="evidence" value="ECO:0007669"/>
    <property type="project" value="UniProtKB-KW"/>
</dbReference>
<feature type="non-terminal residue" evidence="2">
    <location>
        <position position="1"/>
    </location>
</feature>
<name>Q8GSR7_WHEAT</name>
<organism evidence="2">
    <name type="scientific">Triticum aestivum</name>
    <name type="common">Wheat</name>
    <dbReference type="NCBI Taxonomy" id="4565"/>
    <lineage>
        <taxon>Eukaryota</taxon>
        <taxon>Viridiplantae</taxon>
        <taxon>Streptophyta</taxon>
        <taxon>Embryophyta</taxon>
        <taxon>Tracheophyta</taxon>
        <taxon>Spermatophyta</taxon>
        <taxon>Magnoliopsida</taxon>
        <taxon>Liliopsida</taxon>
        <taxon>Poales</taxon>
        <taxon>Poaceae</taxon>
        <taxon>BOP clade</taxon>
        <taxon>Pooideae</taxon>
        <taxon>Triticodae</taxon>
        <taxon>Triticeae</taxon>
        <taxon>Triticinae</taxon>
        <taxon>Triticum</taxon>
    </lineage>
</organism>
<feature type="compositionally biased region" description="Basic residues" evidence="1">
    <location>
        <begin position="16"/>
        <end position="39"/>
    </location>
</feature>
<sequence length="39" mass="4562">HHAQLRHARGREAVAPRRRAAQHLRRTRAAGSRRHARHP</sequence>
<accession>Q8GSR7</accession>
<evidence type="ECO:0000256" key="1">
    <source>
        <dbReference type="SAM" id="MobiDB-lite"/>
    </source>
</evidence>
<dbReference type="AlphaFoldDB" id="Q8GSR7"/>
<dbReference type="EMBL" id="AJ438329">
    <property type="protein sequence ID" value="CAD27856.2"/>
    <property type="molecule type" value="Genomic_DNA"/>
</dbReference>
<evidence type="ECO:0000313" key="2">
    <source>
        <dbReference type="EMBL" id="CAD27856.2"/>
    </source>
</evidence>
<keyword evidence="2" id="KW-0808">Transferase</keyword>
<proteinExistence type="predicted"/>
<protein>
    <submittedName>
        <fullName evidence="2">Glucosyltransferase</fullName>
    </submittedName>
</protein>
<gene>
    <name evidence="2" type="primary">GbssI</name>
</gene>